<dbReference type="AlphaFoldDB" id="A0A317JM42"/>
<sequence>MAPNTDRSYRDYPPINKSLQIFYWRGVEDESWWNDFAREITDYAQKYFPDKGPQLFLYNVNPNSDDFKFNPFPMHKWKPKKTSKHALVVVDDGEYYGLITHENLYMALLDWIDAEHERQYKQIPKSWKKGYSDKIPLHKLSSW</sequence>
<name>A0A317JM42_9BACT</name>
<organism evidence="1 2">
    <name type="scientific">Candidatus Cerribacteria bacterium 'Amazon FNV 2010 28 9'</name>
    <dbReference type="NCBI Taxonomy" id="2081795"/>
    <lineage>
        <taxon>Bacteria</taxon>
        <taxon>Candidatus Cerribacteria</taxon>
    </lineage>
</organism>
<dbReference type="Proteomes" id="UP000246104">
    <property type="component" value="Unassembled WGS sequence"/>
</dbReference>
<accession>A0A317JM42</accession>
<evidence type="ECO:0000313" key="2">
    <source>
        <dbReference type="Proteomes" id="UP000246104"/>
    </source>
</evidence>
<comment type="caution">
    <text evidence="1">The sequence shown here is derived from an EMBL/GenBank/DDBJ whole genome shotgun (WGS) entry which is preliminary data.</text>
</comment>
<protein>
    <submittedName>
        <fullName evidence="1">Uncharacterized protein</fullName>
    </submittedName>
</protein>
<evidence type="ECO:0000313" key="1">
    <source>
        <dbReference type="EMBL" id="PWU22513.1"/>
    </source>
</evidence>
<dbReference type="EMBL" id="PSRQ01000062">
    <property type="protein sequence ID" value="PWU22513.1"/>
    <property type="molecule type" value="Genomic_DNA"/>
</dbReference>
<gene>
    <name evidence="1" type="ORF">C5B42_05870</name>
</gene>
<proteinExistence type="predicted"/>
<reference evidence="1 2" key="1">
    <citation type="submission" date="2018-02" db="EMBL/GenBank/DDBJ databases">
        <title>Genomic Reconstructions from Amazon Rainforest and Pasture Soil Reveal Novel Insights into the Physiology of Candidate Phyla in Tropical Sites.</title>
        <authorList>
            <person name="Kroeger M.E."/>
            <person name="Delmont T."/>
            <person name="Eren A.M."/>
            <person name="Guo J."/>
            <person name="Meyer K.M."/>
            <person name="Khan K."/>
            <person name="Rodrigues J.L.M."/>
            <person name="Bohannan B.J.M."/>
            <person name="Tringe S."/>
            <person name="Borges C.D."/>
            <person name="Tiedje J."/>
            <person name="Tsai S.M."/>
            <person name="Nusslein K."/>
        </authorList>
    </citation>
    <scope>NUCLEOTIDE SEQUENCE [LARGE SCALE GENOMIC DNA]</scope>
    <source>
        <strain evidence="1">Amazon FNV 2010 28 9</strain>
    </source>
</reference>